<protein>
    <recommendedName>
        <fullName evidence="5">CUB domain-containing protein</fullName>
    </recommendedName>
</protein>
<dbReference type="SMART" id="SM00042">
    <property type="entry name" value="CUB"/>
    <property type="match status" value="1"/>
</dbReference>
<keyword evidence="7" id="KW-1185">Reference proteome</keyword>
<evidence type="ECO:0000256" key="3">
    <source>
        <dbReference type="PROSITE-ProRule" id="PRU00059"/>
    </source>
</evidence>
<evidence type="ECO:0000256" key="2">
    <source>
        <dbReference type="ARBA" id="ARBA00023157"/>
    </source>
</evidence>
<feature type="region of interest" description="Disordered" evidence="4">
    <location>
        <begin position="55"/>
        <end position="79"/>
    </location>
</feature>
<dbReference type="InterPro" id="IPR000859">
    <property type="entry name" value="CUB_dom"/>
</dbReference>
<dbReference type="EMBL" id="CAXKWB010052211">
    <property type="protein sequence ID" value="CAL4172475.1"/>
    <property type="molecule type" value="Genomic_DNA"/>
</dbReference>
<evidence type="ECO:0000313" key="6">
    <source>
        <dbReference type="EMBL" id="CAL4172475.1"/>
    </source>
</evidence>
<feature type="domain" description="CUB" evidence="5">
    <location>
        <begin position="2"/>
        <end position="110"/>
    </location>
</feature>
<dbReference type="PROSITE" id="PS01180">
    <property type="entry name" value="CUB"/>
    <property type="match status" value="1"/>
</dbReference>
<dbReference type="InterPro" id="IPR035914">
    <property type="entry name" value="Sperma_CUB_dom_sf"/>
</dbReference>
<dbReference type="AlphaFoldDB" id="A0AAV2SBL6"/>
<feature type="non-terminal residue" evidence="6">
    <location>
        <position position="1"/>
    </location>
</feature>
<name>A0AAV2SBL6_MEGNR</name>
<evidence type="ECO:0000256" key="4">
    <source>
        <dbReference type="SAM" id="MobiDB-lite"/>
    </source>
</evidence>
<reference evidence="6 7" key="1">
    <citation type="submission" date="2024-05" db="EMBL/GenBank/DDBJ databases">
        <authorList>
            <person name="Wallberg A."/>
        </authorList>
    </citation>
    <scope>NUCLEOTIDE SEQUENCE [LARGE SCALE GENOMIC DNA]</scope>
</reference>
<dbReference type="Gene3D" id="2.60.120.290">
    <property type="entry name" value="Spermadhesin, CUB domain"/>
    <property type="match status" value="1"/>
</dbReference>
<accession>A0AAV2SBL6</accession>
<dbReference type="FunFam" id="2.60.120.290:FF:000013">
    <property type="entry name" value="Membrane frizzled-related protein"/>
    <property type="match status" value="1"/>
</dbReference>
<feature type="non-terminal residue" evidence="6">
    <location>
        <position position="113"/>
    </location>
</feature>
<keyword evidence="1" id="KW-0677">Repeat</keyword>
<sequence length="113" mass="12424">ECGGRFHTDFGSITYPETDDLYPNEVRCNWVVIVSSKATIELKFTSLNTENSHDVVEIRDGDSNSSPGLGSYSGDSLPPSMRTTTNKAFVHFSSDSSTQLKGFTLTWNSIGKH</sequence>
<dbReference type="SUPFAM" id="SSF49854">
    <property type="entry name" value="Spermadhesin, CUB domain"/>
    <property type="match status" value="1"/>
</dbReference>
<organism evidence="6 7">
    <name type="scientific">Meganyctiphanes norvegica</name>
    <name type="common">Northern krill</name>
    <name type="synonym">Thysanopoda norvegica</name>
    <dbReference type="NCBI Taxonomy" id="48144"/>
    <lineage>
        <taxon>Eukaryota</taxon>
        <taxon>Metazoa</taxon>
        <taxon>Ecdysozoa</taxon>
        <taxon>Arthropoda</taxon>
        <taxon>Crustacea</taxon>
        <taxon>Multicrustacea</taxon>
        <taxon>Malacostraca</taxon>
        <taxon>Eumalacostraca</taxon>
        <taxon>Eucarida</taxon>
        <taxon>Euphausiacea</taxon>
        <taxon>Euphausiidae</taxon>
        <taxon>Meganyctiphanes</taxon>
    </lineage>
</organism>
<gene>
    <name evidence="6" type="ORF">MNOR_LOCUS34273</name>
</gene>
<keyword evidence="2" id="KW-1015">Disulfide bond</keyword>
<comment type="caution">
    <text evidence="6">The sequence shown here is derived from an EMBL/GenBank/DDBJ whole genome shotgun (WGS) entry which is preliminary data.</text>
</comment>
<evidence type="ECO:0000313" key="7">
    <source>
        <dbReference type="Proteomes" id="UP001497623"/>
    </source>
</evidence>
<evidence type="ECO:0000259" key="5">
    <source>
        <dbReference type="PROSITE" id="PS01180"/>
    </source>
</evidence>
<dbReference type="PANTHER" id="PTHR24251:SF37">
    <property type="entry name" value="CUB DOMAIN-CONTAINING PROTEIN"/>
    <property type="match status" value="1"/>
</dbReference>
<dbReference type="Proteomes" id="UP001497623">
    <property type="component" value="Unassembled WGS sequence"/>
</dbReference>
<comment type="caution">
    <text evidence="3">Lacks conserved residue(s) required for the propagation of feature annotation.</text>
</comment>
<dbReference type="PANTHER" id="PTHR24251">
    <property type="entry name" value="OVOCHYMASE-RELATED"/>
    <property type="match status" value="1"/>
</dbReference>
<proteinExistence type="predicted"/>
<dbReference type="CDD" id="cd00041">
    <property type="entry name" value="CUB"/>
    <property type="match status" value="1"/>
</dbReference>
<dbReference type="Pfam" id="PF00431">
    <property type="entry name" value="CUB"/>
    <property type="match status" value="1"/>
</dbReference>
<evidence type="ECO:0000256" key="1">
    <source>
        <dbReference type="ARBA" id="ARBA00022737"/>
    </source>
</evidence>